<keyword evidence="2" id="KW-0175">Coiled coil</keyword>
<evidence type="ECO:0000256" key="2">
    <source>
        <dbReference type="SAM" id="Coils"/>
    </source>
</evidence>
<dbReference type="PROSITE" id="PS50158">
    <property type="entry name" value="ZF_CCHC"/>
    <property type="match status" value="1"/>
</dbReference>
<gene>
    <name evidence="5" type="ORF">Tci_056386</name>
</gene>
<dbReference type="AlphaFoldDB" id="A0A6L2NDX5"/>
<reference evidence="5" key="1">
    <citation type="journal article" date="2019" name="Sci. Rep.">
        <title>Draft genome of Tanacetum cinerariifolium, the natural source of mosquito coil.</title>
        <authorList>
            <person name="Yamashiro T."/>
            <person name="Shiraishi A."/>
            <person name="Satake H."/>
            <person name="Nakayama K."/>
        </authorList>
    </citation>
    <scope>NUCLEOTIDE SEQUENCE</scope>
</reference>
<name>A0A6L2NDX5_TANCI</name>
<feature type="domain" description="CCHC-type" evidence="4">
    <location>
        <begin position="409"/>
        <end position="424"/>
    </location>
</feature>
<evidence type="ECO:0000259" key="4">
    <source>
        <dbReference type="PROSITE" id="PS50158"/>
    </source>
</evidence>
<dbReference type="Pfam" id="PF14223">
    <property type="entry name" value="Retrotran_gag_2"/>
    <property type="match status" value="1"/>
</dbReference>
<evidence type="ECO:0000256" key="3">
    <source>
        <dbReference type="SAM" id="MobiDB-lite"/>
    </source>
</evidence>
<feature type="coiled-coil region" evidence="2">
    <location>
        <begin position="276"/>
        <end position="303"/>
    </location>
</feature>
<feature type="region of interest" description="Disordered" evidence="3">
    <location>
        <begin position="539"/>
        <end position="572"/>
    </location>
</feature>
<sequence length="1207" mass="136899">MKAFPKVQLSINLDFLYSVTLLKIACSFKLILDLGDLLSNFLHDLRSEWYDRFDHSSVDATIAVGYYRYWHTVSCHNFIEEGGNPDRSSGNTSKKFQTMVMSSSFGSSAFALMRRFTFSSVLSPNRYALSFNVNCKPIRVNPWSIKGSLRQSLRLLAPYSSLRDKDLQESKDPQVEVILNGDSPLPTRVIKGVVQPLAPTTAKQRLARKNELKARGTLLMDLPDKHQLKFNIHKDAKTLMEAIEKRFDGNYVTKKVQKTLLKQQYENFTGFSFKSLDQIHDRLQNLISQLEILRESLSQEDINLNLKIYEAEVKSSSSGSTSTQNIAFVSSQNTDSTNESVSAIDSVSAASAKVLIYVLPNADDLEEMDLKWQMAMLTMRARRFLHEIGRNLGANGTTLIGFDISKVECYNCYRRGHFSRECRSPKDTRRNVPVETQRRNVPVKTLRLIHWFHNVMVWEAMTGAFKQKKNQPTMPSWHSPPQVLPVLIISLVYDRYQLGEGYYAVPPPYTGTFIPPKPDLDFYNALNVNETVHTAFNVSDSKDKSEVEPTQNDPSFVQPPKHVKTPRPSVKSVEHPILADHLRKDIPKSRGHSNSRNRKACFVCESLTHLIKNYNYYEKKMVQTPARNHAQRGNHQHYSRMTHLNPQRHVVPTVVLTRSKLVPLTAARPITTAVPQPHVTRPRLAKNVVTKSHSPPRRTINLRLSPTHSNFITKLQLLRLTRLMLLRVFKETGVPRKNNMYNVDLMNIVPSGDLTCLFAKATLDESNLWHKRLSHINFKTMNKLVKCNLVRGLPSKILKTIIHVLLVKRTSNIEPLVRPSLSVLSANPYKATKDETSPILKTFITGIENQLSLKVKIIRSENGTEFKNQDLNQFCGMKGIKNPLGKFDGKADEGYLVGYYNTDDDTTFEVKEPEFEVEKPESEVHVSPSSSAKTKKHGDKTKREAKGKSLVELSIRFRNLSEEFKDFFDNSINEVNAASTPVPVVGKISTNNTNTFSDAGPSNTAVSLTHGKSSYVDPSQYPDDPNMPALEDITYSDDEEYVGAEADFTNLETTITVSPIPTTRVHKDHPVTQIIGDLSSATQTKSMTRMVKDQGGLTQINNKDFHTCMFACFLSQEEPKRTQEEGIDYEEVFAPVTRIEDIRLFLAYASFMGFMVYQIDVKSAFLYETIEEEVYVCQPPGFENPDYPDKVYKVVKTLYGLHQPPSA</sequence>
<organism evidence="5">
    <name type="scientific">Tanacetum cinerariifolium</name>
    <name type="common">Dalmatian daisy</name>
    <name type="synonym">Chrysanthemum cinerariifolium</name>
    <dbReference type="NCBI Taxonomy" id="118510"/>
    <lineage>
        <taxon>Eukaryota</taxon>
        <taxon>Viridiplantae</taxon>
        <taxon>Streptophyta</taxon>
        <taxon>Embryophyta</taxon>
        <taxon>Tracheophyta</taxon>
        <taxon>Spermatophyta</taxon>
        <taxon>Magnoliopsida</taxon>
        <taxon>eudicotyledons</taxon>
        <taxon>Gunneridae</taxon>
        <taxon>Pentapetalae</taxon>
        <taxon>asterids</taxon>
        <taxon>campanulids</taxon>
        <taxon>Asterales</taxon>
        <taxon>Asteraceae</taxon>
        <taxon>Asteroideae</taxon>
        <taxon>Anthemideae</taxon>
        <taxon>Anthemidinae</taxon>
        <taxon>Tanacetum</taxon>
    </lineage>
</organism>
<proteinExistence type="predicted"/>
<dbReference type="GO" id="GO:0003676">
    <property type="term" value="F:nucleic acid binding"/>
    <property type="evidence" value="ECO:0007669"/>
    <property type="project" value="InterPro"/>
</dbReference>
<dbReference type="InterPro" id="IPR012337">
    <property type="entry name" value="RNaseH-like_sf"/>
</dbReference>
<accession>A0A6L2NDX5</accession>
<protein>
    <submittedName>
        <fullName evidence="5">Putative ribonuclease H-like domain-containing protein</fullName>
    </submittedName>
</protein>
<dbReference type="GO" id="GO:0008270">
    <property type="term" value="F:zinc ion binding"/>
    <property type="evidence" value="ECO:0007669"/>
    <property type="project" value="UniProtKB-KW"/>
</dbReference>
<dbReference type="InterPro" id="IPR013103">
    <property type="entry name" value="RVT_2"/>
</dbReference>
<dbReference type="SUPFAM" id="SSF57756">
    <property type="entry name" value="Retrovirus zinc finger-like domains"/>
    <property type="match status" value="1"/>
</dbReference>
<comment type="caution">
    <text evidence="5">The sequence shown here is derived from an EMBL/GenBank/DDBJ whole genome shotgun (WGS) entry which is preliminary data.</text>
</comment>
<dbReference type="InterPro" id="IPR036875">
    <property type="entry name" value="Znf_CCHC_sf"/>
</dbReference>
<evidence type="ECO:0000256" key="1">
    <source>
        <dbReference type="PROSITE-ProRule" id="PRU00047"/>
    </source>
</evidence>
<keyword evidence="1" id="KW-0862">Zinc</keyword>
<dbReference type="Gene3D" id="4.10.60.10">
    <property type="entry name" value="Zinc finger, CCHC-type"/>
    <property type="match status" value="1"/>
</dbReference>
<dbReference type="Pfam" id="PF07727">
    <property type="entry name" value="RVT_2"/>
    <property type="match status" value="1"/>
</dbReference>
<evidence type="ECO:0000313" key="5">
    <source>
        <dbReference type="EMBL" id="GEU84408.1"/>
    </source>
</evidence>
<dbReference type="InterPro" id="IPR001878">
    <property type="entry name" value="Znf_CCHC"/>
</dbReference>
<dbReference type="SUPFAM" id="SSF53098">
    <property type="entry name" value="Ribonuclease H-like"/>
    <property type="match status" value="1"/>
</dbReference>
<keyword evidence="1" id="KW-0479">Metal-binding</keyword>
<keyword evidence="1" id="KW-0863">Zinc-finger</keyword>
<dbReference type="EMBL" id="BKCJ010008886">
    <property type="protein sequence ID" value="GEU84408.1"/>
    <property type="molecule type" value="Genomic_DNA"/>
</dbReference>
<dbReference type="Pfam" id="PF13976">
    <property type="entry name" value="gag_pre-integrs"/>
    <property type="match status" value="1"/>
</dbReference>
<feature type="region of interest" description="Disordered" evidence="3">
    <location>
        <begin position="916"/>
        <end position="945"/>
    </location>
</feature>
<dbReference type="SMART" id="SM00343">
    <property type="entry name" value="ZnF_C2HC"/>
    <property type="match status" value="1"/>
</dbReference>
<dbReference type="InterPro" id="IPR025724">
    <property type="entry name" value="GAG-pre-integrase_dom"/>
</dbReference>